<dbReference type="EMBL" id="JASJOS010000004">
    <property type="protein sequence ID" value="MDJ1480928.1"/>
    <property type="molecule type" value="Genomic_DNA"/>
</dbReference>
<dbReference type="RefSeq" id="WP_313978051.1">
    <property type="nucleotide sequence ID" value="NZ_JASJOS010000004.1"/>
</dbReference>
<dbReference type="InterPro" id="IPR001789">
    <property type="entry name" value="Sig_transdc_resp-reg_receiver"/>
</dbReference>
<dbReference type="PANTHER" id="PTHR44520">
    <property type="entry name" value="RESPONSE REGULATOR RCP1-RELATED"/>
    <property type="match status" value="1"/>
</dbReference>
<dbReference type="AlphaFoldDB" id="A0AAE3QP62"/>
<evidence type="ECO:0000256" key="1">
    <source>
        <dbReference type="PROSITE-ProRule" id="PRU00169"/>
    </source>
</evidence>
<dbReference type="PROSITE" id="PS50110">
    <property type="entry name" value="RESPONSE_REGULATORY"/>
    <property type="match status" value="1"/>
</dbReference>
<gene>
    <name evidence="3" type="ORF">QNI16_10580</name>
</gene>
<feature type="domain" description="Response regulatory" evidence="2">
    <location>
        <begin position="3"/>
        <end position="125"/>
    </location>
</feature>
<proteinExistence type="predicted"/>
<dbReference type="Pfam" id="PF00072">
    <property type="entry name" value="Response_reg"/>
    <property type="match status" value="1"/>
</dbReference>
<keyword evidence="1" id="KW-0597">Phosphoprotein</keyword>
<comment type="caution">
    <text evidence="3">The sequence shown here is derived from an EMBL/GenBank/DDBJ whole genome shotgun (WGS) entry which is preliminary data.</text>
</comment>
<dbReference type="SMART" id="SM00448">
    <property type="entry name" value="REC"/>
    <property type="match status" value="1"/>
</dbReference>
<feature type="modified residue" description="4-aspartylphosphate" evidence="1">
    <location>
        <position position="58"/>
    </location>
</feature>
<dbReference type="CDD" id="cd17557">
    <property type="entry name" value="REC_Rcp-like"/>
    <property type="match status" value="1"/>
</dbReference>
<dbReference type="InterPro" id="IPR011006">
    <property type="entry name" value="CheY-like_superfamily"/>
</dbReference>
<dbReference type="InterPro" id="IPR052893">
    <property type="entry name" value="TCS_response_regulator"/>
</dbReference>
<reference evidence="3" key="1">
    <citation type="submission" date="2023-05" db="EMBL/GenBank/DDBJ databases">
        <authorList>
            <person name="Zhang X."/>
        </authorList>
    </citation>
    <scope>NUCLEOTIDE SEQUENCE</scope>
    <source>
        <strain evidence="3">YF14B1</strain>
    </source>
</reference>
<dbReference type="Gene3D" id="3.40.50.2300">
    <property type="match status" value="1"/>
</dbReference>
<accession>A0AAE3QP62</accession>
<evidence type="ECO:0000313" key="4">
    <source>
        <dbReference type="Proteomes" id="UP001241110"/>
    </source>
</evidence>
<dbReference type="PANTHER" id="PTHR44520:SF1">
    <property type="entry name" value="TWO-COMPONENT SYSTEM REGULATORY PROTEIN"/>
    <property type="match status" value="1"/>
</dbReference>
<dbReference type="GO" id="GO:0000160">
    <property type="term" value="P:phosphorelay signal transduction system"/>
    <property type="evidence" value="ECO:0007669"/>
    <property type="project" value="InterPro"/>
</dbReference>
<sequence>MRKILIVDDDPEDKFLLQIAFKENQIDNPLVFLGDGLELIHYLEQNQDSDLPAFVLLDLNMPRMNGKQALRELRSDSRWYGIPVLIYSTSTNISEICECYQLGANCYLIKPSDYEELIRMVAHTHDFWTQTAVLSEA</sequence>
<protein>
    <submittedName>
        <fullName evidence="3">Response regulator</fullName>
    </submittedName>
</protein>
<evidence type="ECO:0000313" key="3">
    <source>
        <dbReference type="EMBL" id="MDJ1480928.1"/>
    </source>
</evidence>
<dbReference type="Proteomes" id="UP001241110">
    <property type="component" value="Unassembled WGS sequence"/>
</dbReference>
<evidence type="ECO:0000259" key="2">
    <source>
        <dbReference type="PROSITE" id="PS50110"/>
    </source>
</evidence>
<name>A0AAE3QP62_9BACT</name>
<organism evidence="3 4">
    <name type="scientific">Xanthocytophaga flava</name>
    <dbReference type="NCBI Taxonomy" id="3048013"/>
    <lineage>
        <taxon>Bacteria</taxon>
        <taxon>Pseudomonadati</taxon>
        <taxon>Bacteroidota</taxon>
        <taxon>Cytophagia</taxon>
        <taxon>Cytophagales</taxon>
        <taxon>Rhodocytophagaceae</taxon>
        <taxon>Xanthocytophaga</taxon>
    </lineage>
</organism>
<dbReference type="SUPFAM" id="SSF52172">
    <property type="entry name" value="CheY-like"/>
    <property type="match status" value="1"/>
</dbReference>